<sequence>MRPHRFAVVLAAAALLAGCANNDGPTPPSAPDAIPLVATDDLPAAEGDEVHLFAFNDLHGNLQPPGGSTGKIAGHDAGGAAFLATHLARLRAAYPAGAVVSVGDNVGASPLVSALFHDEPTIDFLNNIGVTASAVGNHEFDDGVVELARIQRGGCAPDGCSPGAPFTGAAFPYLAANVTDAEGALPPQLRPWTMLDVGGHKIGVVGTVTQETASIVLPEGIRGYSFGDEVDAINHYVPQMRAAGAETVVALLHNGGGQRGDADALDYNGCANISPDVATVARRADPAVSAILSGHSHQSYVCTIDGKVITQGASYGRLITDLTLRFGSDGVHAAAVNRVVTRDVEPDRPTEDLVAFYDEQSRPRAQRVVGTATNPLPRAAGAAPTSPLGDVIADSMLSATAGDHPVAAFMNPGGVRADLPAGPVTYGDIFTAQPFGNQVVTSTLTGAQILRLLEQQWADPAEPTVLSTSGLTYAYSASAAPGAKVIADSVRIAGQPLNPVAAYRIATNSFLASGGDGFSVFAEGRDNVPGPSDLDAFEAFLNRNPTIAAPAARVEQK</sequence>
<dbReference type="PANTHER" id="PTHR11575">
    <property type="entry name" value="5'-NUCLEOTIDASE-RELATED"/>
    <property type="match status" value="1"/>
</dbReference>
<feature type="signal peptide" evidence="2">
    <location>
        <begin position="1"/>
        <end position="22"/>
    </location>
</feature>
<dbReference type="InterPro" id="IPR036907">
    <property type="entry name" value="5'-Nucleotdase_C_sf"/>
</dbReference>
<dbReference type="SUPFAM" id="SSF55816">
    <property type="entry name" value="5'-nucleotidase (syn. UDP-sugar hydrolase), C-terminal domain"/>
    <property type="match status" value="1"/>
</dbReference>
<accession>A0ABP9K4D7</accession>
<dbReference type="InterPro" id="IPR029052">
    <property type="entry name" value="Metallo-depent_PP-like"/>
</dbReference>
<proteinExistence type="inferred from homology"/>
<feature type="chain" id="PRO_5045003186" evidence="2">
    <location>
        <begin position="23"/>
        <end position="557"/>
    </location>
</feature>
<keyword evidence="1 2" id="KW-0732">Signal</keyword>
<dbReference type="PROSITE" id="PS51257">
    <property type="entry name" value="PROKAR_LIPOPROTEIN"/>
    <property type="match status" value="1"/>
</dbReference>
<comment type="similarity">
    <text evidence="2">Belongs to the 5'-nucleotidase family.</text>
</comment>
<dbReference type="PANTHER" id="PTHR11575:SF24">
    <property type="entry name" value="5'-NUCLEOTIDASE"/>
    <property type="match status" value="1"/>
</dbReference>
<dbReference type="Pfam" id="PF02872">
    <property type="entry name" value="5_nucleotid_C"/>
    <property type="match status" value="1"/>
</dbReference>
<evidence type="ECO:0000259" key="4">
    <source>
        <dbReference type="Pfam" id="PF02872"/>
    </source>
</evidence>
<feature type="domain" description="Calcineurin-like phosphoesterase" evidence="3">
    <location>
        <begin position="54"/>
        <end position="298"/>
    </location>
</feature>
<dbReference type="InterPro" id="IPR004843">
    <property type="entry name" value="Calcineurin-like_PHP"/>
</dbReference>
<dbReference type="InterPro" id="IPR008334">
    <property type="entry name" value="5'-Nucleotdase_C"/>
</dbReference>
<comment type="caution">
    <text evidence="5">The sequence shown here is derived from an EMBL/GenBank/DDBJ whole genome shotgun (WGS) entry which is preliminary data.</text>
</comment>
<gene>
    <name evidence="5" type="ORF">GCM10023318_17810</name>
</gene>
<name>A0ABP9K4D7_9NOCA</name>
<dbReference type="Gene3D" id="3.90.780.10">
    <property type="entry name" value="5'-Nucleotidase, C-terminal domain"/>
    <property type="match status" value="1"/>
</dbReference>
<evidence type="ECO:0000313" key="6">
    <source>
        <dbReference type="Proteomes" id="UP001500603"/>
    </source>
</evidence>
<evidence type="ECO:0000256" key="1">
    <source>
        <dbReference type="ARBA" id="ARBA00022729"/>
    </source>
</evidence>
<dbReference type="Gene3D" id="3.60.21.10">
    <property type="match status" value="1"/>
</dbReference>
<dbReference type="RefSeq" id="WP_345494751.1">
    <property type="nucleotide sequence ID" value="NZ_BAABJM010000002.1"/>
</dbReference>
<reference evidence="6" key="1">
    <citation type="journal article" date="2019" name="Int. J. Syst. Evol. Microbiol.">
        <title>The Global Catalogue of Microorganisms (GCM) 10K type strain sequencing project: providing services to taxonomists for standard genome sequencing and annotation.</title>
        <authorList>
            <consortium name="The Broad Institute Genomics Platform"/>
            <consortium name="The Broad Institute Genome Sequencing Center for Infectious Disease"/>
            <person name="Wu L."/>
            <person name="Ma J."/>
        </authorList>
    </citation>
    <scope>NUCLEOTIDE SEQUENCE [LARGE SCALE GENOMIC DNA]</scope>
    <source>
        <strain evidence="6">JCM 18298</strain>
    </source>
</reference>
<keyword evidence="2" id="KW-0547">Nucleotide-binding</keyword>
<dbReference type="SUPFAM" id="SSF56300">
    <property type="entry name" value="Metallo-dependent phosphatases"/>
    <property type="match status" value="1"/>
</dbReference>
<evidence type="ECO:0000313" key="5">
    <source>
        <dbReference type="EMBL" id="GAA5049208.1"/>
    </source>
</evidence>
<dbReference type="Proteomes" id="UP001500603">
    <property type="component" value="Unassembled WGS sequence"/>
</dbReference>
<organism evidence="5 6">
    <name type="scientific">Nocardia callitridis</name>
    <dbReference type="NCBI Taxonomy" id="648753"/>
    <lineage>
        <taxon>Bacteria</taxon>
        <taxon>Bacillati</taxon>
        <taxon>Actinomycetota</taxon>
        <taxon>Actinomycetes</taxon>
        <taxon>Mycobacteriales</taxon>
        <taxon>Nocardiaceae</taxon>
        <taxon>Nocardia</taxon>
    </lineage>
</organism>
<keyword evidence="2" id="KW-0378">Hydrolase</keyword>
<dbReference type="EMBL" id="BAABJM010000002">
    <property type="protein sequence ID" value="GAA5049208.1"/>
    <property type="molecule type" value="Genomic_DNA"/>
</dbReference>
<keyword evidence="6" id="KW-1185">Reference proteome</keyword>
<feature type="domain" description="5'-Nucleotidase C-terminal" evidence="4">
    <location>
        <begin position="368"/>
        <end position="523"/>
    </location>
</feature>
<dbReference type="InterPro" id="IPR006179">
    <property type="entry name" value="5_nucleotidase/apyrase"/>
</dbReference>
<protein>
    <submittedName>
        <fullName evidence="5">Bifunctional metallophosphatase/5'-nucleotidase</fullName>
    </submittedName>
</protein>
<evidence type="ECO:0000256" key="2">
    <source>
        <dbReference type="RuleBase" id="RU362119"/>
    </source>
</evidence>
<evidence type="ECO:0000259" key="3">
    <source>
        <dbReference type="Pfam" id="PF00149"/>
    </source>
</evidence>
<dbReference type="Pfam" id="PF00149">
    <property type="entry name" value="Metallophos"/>
    <property type="match status" value="1"/>
</dbReference>
<dbReference type="PRINTS" id="PR01607">
    <property type="entry name" value="APYRASEFAMLY"/>
</dbReference>